<keyword evidence="3" id="KW-0201">Cytochrome c-type biogenesis</keyword>
<evidence type="ECO:0000259" key="7">
    <source>
        <dbReference type="PROSITE" id="PS50893"/>
    </source>
</evidence>
<dbReference type="GO" id="GO:0017004">
    <property type="term" value="P:cytochrome complex assembly"/>
    <property type="evidence" value="ECO:0007669"/>
    <property type="project" value="UniProtKB-KW"/>
</dbReference>
<evidence type="ECO:0000313" key="9">
    <source>
        <dbReference type="Proteomes" id="UP000315295"/>
    </source>
</evidence>
<keyword evidence="5" id="KW-1278">Translocase</keyword>
<dbReference type="SMART" id="SM00382">
    <property type="entry name" value="AAA"/>
    <property type="match status" value="1"/>
</dbReference>
<dbReference type="PANTHER" id="PTHR43499">
    <property type="entry name" value="ABC TRANSPORTER I FAMILY MEMBER 1"/>
    <property type="match status" value="1"/>
</dbReference>
<dbReference type="InterPro" id="IPR003439">
    <property type="entry name" value="ABC_transporter-like_ATP-bd"/>
</dbReference>
<dbReference type="InterPro" id="IPR005895">
    <property type="entry name" value="ABC_transptr_haem_export_CcmA"/>
</dbReference>
<gene>
    <name evidence="8" type="ORF">C1H46_028306</name>
</gene>
<evidence type="ECO:0000256" key="5">
    <source>
        <dbReference type="ARBA" id="ARBA00022967"/>
    </source>
</evidence>
<keyword evidence="4" id="KW-0067">ATP-binding</keyword>
<sequence length="565" mass="63651">MEKKPTWVLTLVTQVSLCFCLYLAFQLGQPRSSVRNGRSERRPLDLYFISVGGGFRPPTRQTHLLKQMEKVAKKYKAEFVVDVSDLGEDDPLMQNGTLHFSTLKVPWYTTRVSEGKGGGYFQKKIKLPYEKTLDVIVNLTTGSLNEVGNNQSRWLRRTLEETSSNWRIVVGFHPLASCESGEDRMEAEQVYESLRSTFMKFEVNAYLSGQCCASSPRLSSLSYIRNPGKMAAGAHLAPVKETSASRRKLEDGFFLHRVSSLEIETYFVTSAGEVVHRSAPRIDLCLHREQLRVRDLRTAAARTPPATPAPTQLPPEFLYDGYLLHPASSTSWDLTPLMSIRKPPLPRLLLNNVSCMRNAQQILRHVNASVHDGGALVLMGTNGSGKSTFLRMLAGFSRPSAGQVLWNGHDITDSGVFHQYKLQLNWLSLKDAVKEKFTVLDNVQWFEVLEGKEGNSLPALELMGLGRLAKDKARMLSMGQRKRLQLARLLAIDRPIWLLDEPSVALDTEGTKLLEYIIAEHRKKGGIVIVATHLPIDIEDATYLRLPPRFPRRMTLVDMLDRSDF</sequence>
<evidence type="ECO:0000256" key="2">
    <source>
        <dbReference type="ARBA" id="ARBA00022741"/>
    </source>
</evidence>
<reference evidence="8 9" key="1">
    <citation type="journal article" date="2019" name="G3 (Bethesda)">
        <title>Sequencing of a Wild Apple (Malus baccata) Genome Unravels the Differences Between Cultivated and Wild Apple Species Regarding Disease Resistance and Cold Tolerance.</title>
        <authorList>
            <person name="Chen X."/>
        </authorList>
    </citation>
    <scope>NUCLEOTIDE SEQUENCE [LARGE SCALE GENOMIC DNA]</scope>
    <source>
        <strain evidence="9">cv. Shandingzi</strain>
        <tissue evidence="8">Leaves</tissue>
    </source>
</reference>
<proteinExistence type="predicted"/>
<evidence type="ECO:0000256" key="3">
    <source>
        <dbReference type="ARBA" id="ARBA00022748"/>
    </source>
</evidence>
<dbReference type="PANTHER" id="PTHR43499:SF1">
    <property type="entry name" value="ABC TRANSPORTER I FAMILY MEMBER 1"/>
    <property type="match status" value="1"/>
</dbReference>
<evidence type="ECO:0000256" key="1">
    <source>
        <dbReference type="ARBA" id="ARBA00022448"/>
    </source>
</evidence>
<dbReference type="Gene3D" id="3.40.50.300">
    <property type="entry name" value="P-loop containing nucleotide triphosphate hydrolases"/>
    <property type="match status" value="1"/>
</dbReference>
<dbReference type="Pfam" id="PF00005">
    <property type="entry name" value="ABC_tran"/>
    <property type="match status" value="1"/>
</dbReference>
<accession>A0A540LI41</accession>
<dbReference type="Gene3D" id="3.60.21.10">
    <property type="match status" value="1"/>
</dbReference>
<organism evidence="8 9">
    <name type="scientific">Malus baccata</name>
    <name type="common">Siberian crab apple</name>
    <name type="synonym">Pyrus baccata</name>
    <dbReference type="NCBI Taxonomy" id="106549"/>
    <lineage>
        <taxon>Eukaryota</taxon>
        <taxon>Viridiplantae</taxon>
        <taxon>Streptophyta</taxon>
        <taxon>Embryophyta</taxon>
        <taxon>Tracheophyta</taxon>
        <taxon>Spermatophyta</taxon>
        <taxon>Magnoliopsida</taxon>
        <taxon>eudicotyledons</taxon>
        <taxon>Gunneridae</taxon>
        <taxon>Pentapetalae</taxon>
        <taxon>rosids</taxon>
        <taxon>fabids</taxon>
        <taxon>Rosales</taxon>
        <taxon>Rosaceae</taxon>
        <taxon>Amygdaloideae</taxon>
        <taxon>Maleae</taxon>
        <taxon>Malus</taxon>
    </lineage>
</organism>
<keyword evidence="6" id="KW-0472">Membrane</keyword>
<dbReference type="InterPro" id="IPR029052">
    <property type="entry name" value="Metallo-depent_PP-like"/>
</dbReference>
<dbReference type="SUPFAM" id="SSF56300">
    <property type="entry name" value="Metallo-dependent phosphatases"/>
    <property type="match status" value="1"/>
</dbReference>
<dbReference type="GO" id="GO:0022857">
    <property type="term" value="F:transmembrane transporter activity"/>
    <property type="evidence" value="ECO:0007669"/>
    <property type="project" value="InterPro"/>
</dbReference>
<evidence type="ECO:0000256" key="6">
    <source>
        <dbReference type="ARBA" id="ARBA00023136"/>
    </source>
</evidence>
<dbReference type="AlphaFoldDB" id="A0A540LI41"/>
<comment type="caution">
    <text evidence="8">The sequence shown here is derived from an EMBL/GenBank/DDBJ whole genome shotgun (WGS) entry which is preliminary data.</text>
</comment>
<feature type="domain" description="ABC transporter" evidence="7">
    <location>
        <begin position="348"/>
        <end position="564"/>
    </location>
</feature>
<dbReference type="Proteomes" id="UP000315295">
    <property type="component" value="Unassembled WGS sequence"/>
</dbReference>
<evidence type="ECO:0000313" key="8">
    <source>
        <dbReference type="EMBL" id="TQD86133.1"/>
    </source>
</evidence>
<keyword evidence="9" id="KW-1185">Reference proteome</keyword>
<dbReference type="InterPro" id="IPR027417">
    <property type="entry name" value="P-loop_NTPase"/>
</dbReference>
<dbReference type="GO" id="GO:0005524">
    <property type="term" value="F:ATP binding"/>
    <property type="evidence" value="ECO:0007669"/>
    <property type="project" value="UniProtKB-KW"/>
</dbReference>
<dbReference type="EMBL" id="VIEB01000575">
    <property type="protein sequence ID" value="TQD86133.1"/>
    <property type="molecule type" value="Genomic_DNA"/>
</dbReference>
<dbReference type="PROSITE" id="PS50893">
    <property type="entry name" value="ABC_TRANSPORTER_2"/>
    <property type="match status" value="1"/>
</dbReference>
<evidence type="ECO:0000256" key="4">
    <source>
        <dbReference type="ARBA" id="ARBA00022840"/>
    </source>
</evidence>
<dbReference type="GO" id="GO:0016887">
    <property type="term" value="F:ATP hydrolysis activity"/>
    <property type="evidence" value="ECO:0007669"/>
    <property type="project" value="InterPro"/>
</dbReference>
<dbReference type="NCBIfam" id="TIGR01189">
    <property type="entry name" value="ccmA"/>
    <property type="match status" value="1"/>
</dbReference>
<protein>
    <recommendedName>
        <fullName evidence="7">ABC transporter domain-containing protein</fullName>
    </recommendedName>
</protein>
<name>A0A540LI41_MALBA</name>
<keyword evidence="1" id="KW-0813">Transport</keyword>
<dbReference type="STRING" id="106549.A0A540LI41"/>
<dbReference type="InterPro" id="IPR003593">
    <property type="entry name" value="AAA+_ATPase"/>
</dbReference>
<keyword evidence="2" id="KW-0547">Nucleotide-binding</keyword>
<dbReference type="SUPFAM" id="SSF52540">
    <property type="entry name" value="P-loop containing nucleoside triphosphate hydrolases"/>
    <property type="match status" value="1"/>
</dbReference>